<reference evidence="1" key="1">
    <citation type="submission" date="2020-05" db="EMBL/GenBank/DDBJ databases">
        <authorList>
            <person name="Chiriac C."/>
            <person name="Salcher M."/>
            <person name="Ghai R."/>
            <person name="Kavagutti S V."/>
        </authorList>
    </citation>
    <scope>NUCLEOTIDE SEQUENCE</scope>
</reference>
<dbReference type="EMBL" id="LR798271">
    <property type="protein sequence ID" value="CAB5219189.1"/>
    <property type="molecule type" value="Genomic_DNA"/>
</dbReference>
<accession>A0A6J7WM63</accession>
<proteinExistence type="predicted"/>
<evidence type="ECO:0000313" key="1">
    <source>
        <dbReference type="EMBL" id="CAB5219189.1"/>
    </source>
</evidence>
<gene>
    <name evidence="1" type="ORF">UFOVP229_38</name>
</gene>
<organism evidence="1">
    <name type="scientific">uncultured Caudovirales phage</name>
    <dbReference type="NCBI Taxonomy" id="2100421"/>
    <lineage>
        <taxon>Viruses</taxon>
        <taxon>Duplodnaviria</taxon>
        <taxon>Heunggongvirae</taxon>
        <taxon>Uroviricota</taxon>
        <taxon>Caudoviricetes</taxon>
        <taxon>Peduoviridae</taxon>
        <taxon>Maltschvirus</taxon>
        <taxon>Maltschvirus maltsch</taxon>
    </lineage>
</organism>
<sequence length="67" mass="7942">MIRLAVFDADQHRERFSVEIPSNSTAAYVMQTIDRLRCDVHNRVYDGWINEYDTDWSTTDTVNHHDL</sequence>
<name>A0A6J7WM63_9CAUD</name>
<protein>
    <submittedName>
        <fullName evidence="1">Uncharacterized protein</fullName>
    </submittedName>
</protein>